<dbReference type="NCBIfam" id="NF033709">
    <property type="entry name" value="PorV_fam"/>
    <property type="match status" value="1"/>
</dbReference>
<dbReference type="EMBL" id="MKVH01000021">
    <property type="protein sequence ID" value="OJX57787.1"/>
    <property type="molecule type" value="Genomic_DNA"/>
</dbReference>
<dbReference type="AlphaFoldDB" id="A0A1M3KZ66"/>
<evidence type="ECO:0000313" key="4">
    <source>
        <dbReference type="Proteomes" id="UP000184233"/>
    </source>
</evidence>
<feature type="signal peptide" evidence="1">
    <location>
        <begin position="1"/>
        <end position="27"/>
    </location>
</feature>
<feature type="chain" id="PRO_5009894976" description="Type IX secretion system protein PorV domain-containing protein" evidence="1">
    <location>
        <begin position="28"/>
        <end position="360"/>
    </location>
</feature>
<proteinExistence type="predicted"/>
<accession>A0A1M3KZ66</accession>
<keyword evidence="1" id="KW-0732">Signal</keyword>
<name>A0A1M3KZ66_9BACT</name>
<feature type="domain" description="Type IX secretion system protein PorV" evidence="2">
    <location>
        <begin position="44"/>
        <end position="175"/>
    </location>
</feature>
<evidence type="ECO:0000259" key="2">
    <source>
        <dbReference type="Pfam" id="PF19572"/>
    </source>
</evidence>
<dbReference type="Proteomes" id="UP000184233">
    <property type="component" value="Unassembled WGS sequence"/>
</dbReference>
<reference evidence="3 4" key="1">
    <citation type="submission" date="2016-09" db="EMBL/GenBank/DDBJ databases">
        <title>Genome-resolved meta-omics ties microbial dynamics to process performance in biotechnology for thiocyanate degradation.</title>
        <authorList>
            <person name="Kantor R.S."/>
            <person name="Huddy R.J."/>
            <person name="Iyer R."/>
            <person name="Thomas B.C."/>
            <person name="Brown C.T."/>
            <person name="Anantharaman K."/>
            <person name="Tringe S."/>
            <person name="Hettich R.L."/>
            <person name="Harrison S.T."/>
            <person name="Banfield J.F."/>
        </authorList>
    </citation>
    <scope>NUCLEOTIDE SEQUENCE [LARGE SCALE GENOMIC DNA]</scope>
    <source>
        <strain evidence="3">59-99</strain>
    </source>
</reference>
<dbReference type="Gene3D" id="2.40.160.60">
    <property type="entry name" value="Outer membrane protein transport protein (OMPP1/FadL/TodX)"/>
    <property type="match status" value="1"/>
</dbReference>
<evidence type="ECO:0000256" key="1">
    <source>
        <dbReference type="SAM" id="SignalP"/>
    </source>
</evidence>
<sequence>MKYHVQKMMRGTLLALLIAAAPVAASAQLISVTSGEFTKVGLAGGQFLKIPVGARATGMAGAYSGISNDVTSLFWNPAGIADVKNWAADMNHTFWFAGMSHSFAAVVLPISEKYRGAVSFTSFNSGDIKITTTDQPDGTGGVYNVSDIAIGFSFAGYLTDQFSFGVTAKYVQHGFTNMSASGFVFDIGTKYNTGYKGIMLGFSVNSLGTQQSYDGPEVGRQNRPIGGIATSPLDMRIQTSSFNIPLSFRAGLGVDMFNGVLSEHPEVEGDGTVTHQWLVAGDFETFSDVSEQFALGTEYTFREFVSIRGGYRFGQDQFGLAGGVGLKYVGGDFEGSIDYSINPSRSLGLVNRLGISLRFN</sequence>
<dbReference type="SUPFAM" id="SSF56935">
    <property type="entry name" value="Porins"/>
    <property type="match status" value="1"/>
</dbReference>
<evidence type="ECO:0000313" key="3">
    <source>
        <dbReference type="EMBL" id="OJX57787.1"/>
    </source>
</evidence>
<organism evidence="3 4">
    <name type="scientific">Candidatus Kapaibacterium thiocyanatum</name>
    <dbReference type="NCBI Taxonomy" id="1895771"/>
    <lineage>
        <taxon>Bacteria</taxon>
        <taxon>Pseudomonadati</taxon>
        <taxon>Candidatus Kapaibacteriota</taxon>
        <taxon>Candidatus Kapaibacteriia</taxon>
        <taxon>Candidatus Kapaibacteriales</taxon>
        <taxon>Candidatus Kapaibacteriaceae</taxon>
        <taxon>Candidatus Kapaibacterium</taxon>
    </lineage>
</organism>
<protein>
    <recommendedName>
        <fullName evidence="2">Type IX secretion system protein PorV domain-containing protein</fullName>
    </recommendedName>
</protein>
<dbReference type="STRING" id="1895771.BGO89_07395"/>
<comment type="caution">
    <text evidence="3">The sequence shown here is derived from an EMBL/GenBank/DDBJ whole genome shotgun (WGS) entry which is preliminary data.</text>
</comment>
<dbReference type="InterPro" id="IPR045741">
    <property type="entry name" value="PorV"/>
</dbReference>
<dbReference type="Pfam" id="PF19572">
    <property type="entry name" value="PorV"/>
    <property type="match status" value="1"/>
</dbReference>
<gene>
    <name evidence="3" type="ORF">BGO89_07395</name>
</gene>